<dbReference type="RefSeq" id="WP_089830867.1">
    <property type="nucleotide sequence ID" value="NZ_BJWI01000006.1"/>
</dbReference>
<dbReference type="OrthoDB" id="9781032at2"/>
<dbReference type="Proteomes" id="UP000242243">
    <property type="component" value="Unassembled WGS sequence"/>
</dbReference>
<dbReference type="NCBIfam" id="TIGR01891">
    <property type="entry name" value="amidohydrolases"/>
    <property type="match status" value="1"/>
</dbReference>
<dbReference type="Pfam" id="PF01546">
    <property type="entry name" value="Peptidase_M20"/>
    <property type="match status" value="1"/>
</dbReference>
<accession>A0A1I5N9K7</accession>
<dbReference type="AlphaFoldDB" id="A0A1I5N9K7"/>
<dbReference type="SUPFAM" id="SSF53187">
    <property type="entry name" value="Zn-dependent exopeptidases"/>
    <property type="match status" value="1"/>
</dbReference>
<dbReference type="FunFam" id="3.30.70.360:FF:000004">
    <property type="entry name" value="Peptidase M20 domain-containing protein 2"/>
    <property type="match status" value="1"/>
</dbReference>
<dbReference type="Proteomes" id="UP000321547">
    <property type="component" value="Unassembled WGS sequence"/>
</dbReference>
<dbReference type="GO" id="GO:0071713">
    <property type="term" value="F:para-aminobenzoyl-glutamate hydrolase activity"/>
    <property type="evidence" value="ECO:0007669"/>
    <property type="project" value="TreeGrafter"/>
</dbReference>
<dbReference type="Gene3D" id="3.30.70.360">
    <property type="match status" value="1"/>
</dbReference>
<keyword evidence="4" id="KW-0378">Hydrolase</keyword>
<reference evidence="3 6" key="2">
    <citation type="submission" date="2019-07" db="EMBL/GenBank/DDBJ databases">
        <title>Whole genome shotgun sequence of Halolactibacillus halophilus NBRC 100868.</title>
        <authorList>
            <person name="Hosoyama A."/>
            <person name="Uohara A."/>
            <person name="Ohji S."/>
            <person name="Ichikawa N."/>
        </authorList>
    </citation>
    <scope>NUCLEOTIDE SEQUENCE [LARGE SCALE GENOMIC DNA]</scope>
    <source>
        <strain evidence="3 6">NBRC 100868</strain>
    </source>
</reference>
<keyword evidence="6" id="KW-1185">Reference proteome</keyword>
<dbReference type="CDD" id="cd05672">
    <property type="entry name" value="M20_ACY1L2-like"/>
    <property type="match status" value="1"/>
</dbReference>
<dbReference type="EMBL" id="FOXC01000008">
    <property type="protein sequence ID" value="SFP18380.1"/>
    <property type="molecule type" value="Genomic_DNA"/>
</dbReference>
<protein>
    <recommendedName>
        <fullName evidence="1">Peptidase M20 domain-containing protein 2</fullName>
    </recommendedName>
</protein>
<name>A0A1I5N9K7_9BACI</name>
<dbReference type="Gene3D" id="3.40.630.10">
    <property type="entry name" value="Zn peptidases"/>
    <property type="match status" value="1"/>
</dbReference>
<dbReference type="InterPro" id="IPR036264">
    <property type="entry name" value="Bact_exopeptidase_dim_dom"/>
</dbReference>
<feature type="domain" description="Peptidase M20 dimerisation" evidence="2">
    <location>
        <begin position="171"/>
        <end position="258"/>
    </location>
</feature>
<evidence type="ECO:0000313" key="3">
    <source>
        <dbReference type="EMBL" id="GEM01176.1"/>
    </source>
</evidence>
<evidence type="ECO:0000313" key="5">
    <source>
        <dbReference type="Proteomes" id="UP000242243"/>
    </source>
</evidence>
<organism evidence="4 5">
    <name type="scientific">Halolactibacillus halophilus</name>
    <dbReference type="NCBI Taxonomy" id="306540"/>
    <lineage>
        <taxon>Bacteria</taxon>
        <taxon>Bacillati</taxon>
        <taxon>Bacillota</taxon>
        <taxon>Bacilli</taxon>
        <taxon>Bacillales</taxon>
        <taxon>Bacillaceae</taxon>
        <taxon>Halolactibacillus</taxon>
    </lineage>
</organism>
<gene>
    <name evidence="3" type="ORF">HHA03_07080</name>
    <name evidence="4" type="ORF">SAMN05421839_10843</name>
</gene>
<dbReference type="STRING" id="306540.SAMN05421839_10843"/>
<evidence type="ECO:0000259" key="2">
    <source>
        <dbReference type="Pfam" id="PF07687"/>
    </source>
</evidence>
<dbReference type="PANTHER" id="PTHR30575:SF0">
    <property type="entry name" value="XAA-ARG DIPEPTIDASE"/>
    <property type="match status" value="1"/>
</dbReference>
<dbReference type="EMBL" id="BJWI01000006">
    <property type="protein sequence ID" value="GEM01176.1"/>
    <property type="molecule type" value="Genomic_DNA"/>
</dbReference>
<dbReference type="GO" id="GO:0046657">
    <property type="term" value="P:folic acid catabolic process"/>
    <property type="evidence" value="ECO:0007669"/>
    <property type="project" value="TreeGrafter"/>
</dbReference>
<dbReference type="PANTHER" id="PTHR30575">
    <property type="entry name" value="PEPTIDASE M20"/>
    <property type="match status" value="1"/>
</dbReference>
<sequence length="387" mass="41916">MEQQLFDWMDQIEQDLLDIRTHLFENPELGDREFIAQETLVSYLNKHAFTVETGLVGRPTSFKAIYEGEKAGPTIGIMAEYDALPGVGHGCGHNLIATMGIGAGILLSKVIDETGGTVIVYGTPAEETNGAKVPMADEGMFDVCDVAMMVHPAGVSAKSGESLAMDAIEFRYEGKTSHAAASPEEGINALDSVIQLYNGINALRQHLKDDVRIHGVITEGGQAANVVPDLAISQFYIRAKERRDVNDVVAKVKKIAEGAALMTGATLAMRNYELSYDNMITNQTLSNIYAEQLYKAGETEIEEARGGLGSMDIGNVSHRVPAIHPYIGMGKAGLVAHTTAFRDQTMTKAGELALRRGALSMALTGLKCITDPELLAEIKREFNQRKK</sequence>
<evidence type="ECO:0000256" key="1">
    <source>
        <dbReference type="PIRNR" id="PIRNR037226"/>
    </source>
</evidence>
<dbReference type="SUPFAM" id="SSF55031">
    <property type="entry name" value="Bacterial exopeptidase dimerisation domain"/>
    <property type="match status" value="1"/>
</dbReference>
<dbReference type="PIRSF" id="PIRSF037226">
    <property type="entry name" value="Amidohydrolase_ACY1L2_prd"/>
    <property type="match status" value="1"/>
</dbReference>
<evidence type="ECO:0000313" key="6">
    <source>
        <dbReference type="Proteomes" id="UP000321547"/>
    </source>
</evidence>
<proteinExistence type="inferred from homology"/>
<dbReference type="InterPro" id="IPR017144">
    <property type="entry name" value="Xaa-Arg_dipeptidase"/>
</dbReference>
<reference evidence="4 5" key="1">
    <citation type="submission" date="2016-10" db="EMBL/GenBank/DDBJ databases">
        <authorList>
            <person name="de Groot N.N."/>
        </authorList>
    </citation>
    <scope>NUCLEOTIDE SEQUENCE [LARGE SCALE GENOMIC DNA]</scope>
    <source>
        <strain evidence="4 5">DSM 17073</strain>
    </source>
</reference>
<dbReference type="GO" id="GO:0005737">
    <property type="term" value="C:cytoplasm"/>
    <property type="evidence" value="ECO:0007669"/>
    <property type="project" value="TreeGrafter"/>
</dbReference>
<dbReference type="GO" id="GO:0016805">
    <property type="term" value="F:dipeptidase activity"/>
    <property type="evidence" value="ECO:0007669"/>
    <property type="project" value="InterPro"/>
</dbReference>
<dbReference type="InterPro" id="IPR052030">
    <property type="entry name" value="Peptidase_M20/M20A_hydrolases"/>
</dbReference>
<comment type="similarity">
    <text evidence="1">Belongs to the peptidase M20A family.</text>
</comment>
<dbReference type="InterPro" id="IPR002933">
    <property type="entry name" value="Peptidase_M20"/>
</dbReference>
<dbReference type="InterPro" id="IPR017439">
    <property type="entry name" value="Amidohydrolase"/>
</dbReference>
<dbReference type="InterPro" id="IPR011650">
    <property type="entry name" value="Peptidase_M20_dimer"/>
</dbReference>
<evidence type="ECO:0000313" key="4">
    <source>
        <dbReference type="EMBL" id="SFP18380.1"/>
    </source>
</evidence>
<dbReference type="Pfam" id="PF07687">
    <property type="entry name" value="M20_dimer"/>
    <property type="match status" value="1"/>
</dbReference>